<comment type="subcellular location">
    <subcellularLocation>
        <location evidence="1">Cytoplasm</location>
        <location evidence="1">Cytoskeleton</location>
        <location evidence="1">Cilium axoneme</location>
    </subcellularLocation>
</comment>
<dbReference type="InterPro" id="IPR032675">
    <property type="entry name" value="LRR_dom_sf"/>
</dbReference>
<evidence type="ECO:0000313" key="4">
    <source>
        <dbReference type="Proteomes" id="UP001165090"/>
    </source>
</evidence>
<organism evidence="3 4">
    <name type="scientific">Volvox africanus</name>
    <dbReference type="NCBI Taxonomy" id="51714"/>
    <lineage>
        <taxon>Eukaryota</taxon>
        <taxon>Viridiplantae</taxon>
        <taxon>Chlorophyta</taxon>
        <taxon>core chlorophytes</taxon>
        <taxon>Chlorophyceae</taxon>
        <taxon>CS clade</taxon>
        <taxon>Chlamydomonadales</taxon>
        <taxon>Volvocaceae</taxon>
        <taxon>Volvox</taxon>
    </lineage>
</organism>
<name>A0ABQ5SCW2_9CHLO</name>
<gene>
    <name evidence="3" type="ORF">VaNZ11_011447</name>
</gene>
<accession>A0ABQ5SCW2</accession>
<dbReference type="Gene3D" id="3.80.10.10">
    <property type="entry name" value="Ribonuclease Inhibitor"/>
    <property type="match status" value="2"/>
</dbReference>
<dbReference type="PANTHER" id="PTHR13318">
    <property type="entry name" value="PARTNER OF PAIRED, ISOFORM B-RELATED"/>
    <property type="match status" value="1"/>
</dbReference>
<dbReference type="SUPFAM" id="SSF52047">
    <property type="entry name" value="RNI-like"/>
    <property type="match status" value="1"/>
</dbReference>
<dbReference type="SMART" id="SM00367">
    <property type="entry name" value="LRR_CC"/>
    <property type="match status" value="2"/>
</dbReference>
<protein>
    <recommendedName>
        <fullName evidence="5">F-box domain-containing protein</fullName>
    </recommendedName>
</protein>
<reference evidence="3 4" key="1">
    <citation type="journal article" date="2023" name="IScience">
        <title>Expanded male sex-determining region conserved during the evolution of homothallism in the green alga Volvox.</title>
        <authorList>
            <person name="Yamamoto K."/>
            <person name="Matsuzaki R."/>
            <person name="Mahakham W."/>
            <person name="Heman W."/>
            <person name="Sekimoto H."/>
            <person name="Kawachi M."/>
            <person name="Minakuchi Y."/>
            <person name="Toyoda A."/>
            <person name="Nozaki H."/>
        </authorList>
    </citation>
    <scope>NUCLEOTIDE SEQUENCE [LARGE SCALE GENOMIC DNA]</scope>
    <source>
        <strain evidence="3 4">NIES-4468</strain>
    </source>
</reference>
<keyword evidence="4" id="KW-1185">Reference proteome</keyword>
<evidence type="ECO:0000313" key="3">
    <source>
        <dbReference type="EMBL" id="GLI67264.1"/>
    </source>
</evidence>
<feature type="compositionally biased region" description="Basic residues" evidence="2">
    <location>
        <begin position="332"/>
        <end position="367"/>
    </location>
</feature>
<dbReference type="EMBL" id="BSDZ01000078">
    <property type="protein sequence ID" value="GLI67264.1"/>
    <property type="molecule type" value="Genomic_DNA"/>
</dbReference>
<sequence>MMNMSSASSLTMLPSMTFCSHIYTCLNDQERKVLRHVCKDYRFLVNGEVKVACVPGSFLGDLTLQSIVKSCPQLNCLTFMDSQNDYVCGKVLVEFLNGHVDEEGFLTIPVSRLQNLDVKQCNYIKATDMQRLIAACPQLLSLRTSRLADGSHLHTLLPIANQLTELDLGDSSRNILGITDKSLAHLPCMPALRSISLKRCIEITDGGLAHLNTARLPNLSSLDLSFTRVAGTSGFETISDLRSLVIVGCRAFGDMGLAAVCACHASTLRALYLHGTAVKPDGTSLRHLVHTADLEVLDLGTAWEVDSDGLAFLRNCHSLVDLRLGNFNLRRRDHHQQPPHHHHHHIHHHHQHHHHHHHHQNHQHHQHQPLGGLAVATGITAAIAQDFPSGSFLPKLSRLSLGGMFAQQGLELLLGRLRGLTRLELAGLDTARDQVLLQLVAHKEGAAAALQELLLARGGPDLTAKGLMHLAALPALRHLTLVDCPCAAAAGAVQELVHAIRRSGRELHVEVVSRPAVAAGTRTEGVKRFCEGSLPAVAAAVPVAVPQIAAVAC</sequence>
<comment type="caution">
    <text evidence="3">The sequence shown here is derived from an EMBL/GenBank/DDBJ whole genome shotgun (WGS) entry which is preliminary data.</text>
</comment>
<evidence type="ECO:0000256" key="2">
    <source>
        <dbReference type="SAM" id="MobiDB-lite"/>
    </source>
</evidence>
<evidence type="ECO:0008006" key="5">
    <source>
        <dbReference type="Google" id="ProtNLM"/>
    </source>
</evidence>
<proteinExistence type="predicted"/>
<dbReference type="Proteomes" id="UP001165090">
    <property type="component" value="Unassembled WGS sequence"/>
</dbReference>
<dbReference type="InterPro" id="IPR006553">
    <property type="entry name" value="Leu-rich_rpt_Cys-con_subtyp"/>
</dbReference>
<feature type="region of interest" description="Disordered" evidence="2">
    <location>
        <begin position="332"/>
        <end position="370"/>
    </location>
</feature>
<evidence type="ECO:0000256" key="1">
    <source>
        <dbReference type="ARBA" id="ARBA00004430"/>
    </source>
</evidence>